<protein>
    <submittedName>
        <fullName evidence="2">Uncharacterized protein</fullName>
    </submittedName>
</protein>
<dbReference type="Proteomes" id="UP001215712">
    <property type="component" value="Unassembled WGS sequence"/>
</dbReference>
<proteinExistence type="predicted"/>
<keyword evidence="3" id="KW-1185">Reference proteome</keyword>
<gene>
    <name evidence="2" type="ORF">N7493_010946</name>
</gene>
<evidence type="ECO:0000313" key="2">
    <source>
        <dbReference type="EMBL" id="KAJ5703808.1"/>
    </source>
</evidence>
<feature type="compositionally biased region" description="Basic and acidic residues" evidence="1">
    <location>
        <begin position="65"/>
        <end position="78"/>
    </location>
</feature>
<organism evidence="2 3">
    <name type="scientific">Penicillium malachiteum</name>
    <dbReference type="NCBI Taxonomy" id="1324776"/>
    <lineage>
        <taxon>Eukaryota</taxon>
        <taxon>Fungi</taxon>
        <taxon>Dikarya</taxon>
        <taxon>Ascomycota</taxon>
        <taxon>Pezizomycotina</taxon>
        <taxon>Eurotiomycetes</taxon>
        <taxon>Eurotiomycetidae</taxon>
        <taxon>Eurotiales</taxon>
        <taxon>Aspergillaceae</taxon>
        <taxon>Penicillium</taxon>
    </lineage>
</organism>
<reference evidence="2" key="2">
    <citation type="submission" date="2023-01" db="EMBL/GenBank/DDBJ databases">
        <authorList>
            <person name="Petersen C."/>
        </authorList>
    </citation>
    <scope>NUCLEOTIDE SEQUENCE</scope>
    <source>
        <strain evidence="2">IBT 17514</strain>
    </source>
</reference>
<feature type="region of interest" description="Disordered" evidence="1">
    <location>
        <begin position="65"/>
        <end position="85"/>
    </location>
</feature>
<evidence type="ECO:0000313" key="3">
    <source>
        <dbReference type="Proteomes" id="UP001215712"/>
    </source>
</evidence>
<feature type="region of interest" description="Disordered" evidence="1">
    <location>
        <begin position="1"/>
        <end position="44"/>
    </location>
</feature>
<accession>A0AAD6MQR7</accession>
<reference evidence="2" key="1">
    <citation type="journal article" date="2023" name="IMA Fungus">
        <title>Comparative genomic study of the Penicillium genus elucidates a diverse pangenome and 15 lateral gene transfer events.</title>
        <authorList>
            <person name="Petersen C."/>
            <person name="Sorensen T."/>
            <person name="Nielsen M.R."/>
            <person name="Sondergaard T.E."/>
            <person name="Sorensen J.L."/>
            <person name="Fitzpatrick D.A."/>
            <person name="Frisvad J.C."/>
            <person name="Nielsen K.L."/>
        </authorList>
    </citation>
    <scope>NUCLEOTIDE SEQUENCE</scope>
    <source>
        <strain evidence="2">IBT 17514</strain>
    </source>
</reference>
<sequence length="151" mass="17044">MESITQITAGDQGENYHMKPHCQVAGNGLRGVGDTSKSKMKKDEKDTKITALYMPYLFWVEKPSTEKEKTQSREENIHDTQVSDSEKPGFGFEYYYVALEDTKERDADQVFSQYFNGLDKENNGENTVEETSKSKVRNGLATKLKVSKGGV</sequence>
<name>A0AAD6MQR7_9EURO</name>
<comment type="caution">
    <text evidence="2">The sequence shown here is derived from an EMBL/GenBank/DDBJ whole genome shotgun (WGS) entry which is preliminary data.</text>
</comment>
<evidence type="ECO:0000256" key="1">
    <source>
        <dbReference type="SAM" id="MobiDB-lite"/>
    </source>
</evidence>
<dbReference type="EMBL" id="JAQJAN010000020">
    <property type="protein sequence ID" value="KAJ5703808.1"/>
    <property type="molecule type" value="Genomic_DNA"/>
</dbReference>
<dbReference type="AlphaFoldDB" id="A0AAD6MQR7"/>